<dbReference type="KEGG" id="ppv:NJ69_09710"/>
<dbReference type="AlphaFoldDB" id="A0AAI8KBI8"/>
<keyword evidence="2" id="KW-1185">Reference proteome</keyword>
<evidence type="ECO:0000313" key="2">
    <source>
        <dbReference type="Proteomes" id="UP000258127"/>
    </source>
</evidence>
<reference evidence="1 2" key="1">
    <citation type="submission" date="2018-08" db="EMBL/GenBank/DDBJ databases">
        <authorList>
            <person name="Lee Y."/>
            <person name="Kakembo D."/>
        </authorList>
    </citation>
    <scope>NUCLEOTIDE SEQUENCE [LARGE SCALE GENOMIC DNA]</scope>
    <source>
        <strain evidence="1 2">JBCS1880</strain>
    </source>
</reference>
<name>A0AAI8KBI8_9PSED</name>
<protein>
    <submittedName>
        <fullName evidence="1">Uncharacterized protein</fullName>
    </submittedName>
</protein>
<proteinExistence type="predicted"/>
<organism evidence="1 2">
    <name type="scientific">Pseudomonas parafulva</name>
    <dbReference type="NCBI Taxonomy" id="157782"/>
    <lineage>
        <taxon>Bacteria</taxon>
        <taxon>Pseudomonadati</taxon>
        <taxon>Pseudomonadota</taxon>
        <taxon>Gammaproteobacteria</taxon>
        <taxon>Pseudomonadales</taxon>
        <taxon>Pseudomonadaceae</taxon>
        <taxon>Pseudomonas</taxon>
    </lineage>
</organism>
<sequence length="70" mass="8054">MTTNYRLLSLQRDLMNTAQQIDQLCRGLEGHARFLRHSVHPEDANTMGEQVQELRDSAQDMRGIAHTIHP</sequence>
<accession>A0AAI8KBI8</accession>
<gene>
    <name evidence="1" type="ORF">DZC75_12930</name>
</gene>
<evidence type="ECO:0000313" key="1">
    <source>
        <dbReference type="EMBL" id="AXO88855.1"/>
    </source>
</evidence>
<dbReference type="Proteomes" id="UP000258127">
    <property type="component" value="Chromosome"/>
</dbReference>
<dbReference type="EMBL" id="CP031641">
    <property type="protein sequence ID" value="AXO88855.1"/>
    <property type="molecule type" value="Genomic_DNA"/>
</dbReference>
<dbReference type="RefSeq" id="WP_029612330.1">
    <property type="nucleotide sequence ID" value="NZ_CP009747.1"/>
</dbReference>